<comment type="caution">
    <text evidence="8">The sequence shown here is derived from an EMBL/GenBank/DDBJ whole genome shotgun (WGS) entry which is preliminary data.</text>
</comment>
<evidence type="ECO:0000256" key="4">
    <source>
        <dbReference type="ARBA" id="ARBA00022989"/>
    </source>
</evidence>
<dbReference type="PANTHER" id="PTHR30619:SF1">
    <property type="entry name" value="RECOMBINATION PROTEIN 2"/>
    <property type="match status" value="1"/>
</dbReference>
<dbReference type="NCBIfam" id="TIGR00361">
    <property type="entry name" value="ComEC_Rec2"/>
    <property type="match status" value="1"/>
</dbReference>
<dbReference type="NCBIfam" id="TIGR00360">
    <property type="entry name" value="ComEC_N-term"/>
    <property type="match status" value="1"/>
</dbReference>
<comment type="subcellular location">
    <subcellularLocation>
        <location evidence="1">Cell membrane</location>
        <topology evidence="1">Multi-pass membrane protein</topology>
    </subcellularLocation>
</comment>
<dbReference type="EMBL" id="JAVBIK010000001">
    <property type="protein sequence ID" value="MDT7517631.1"/>
    <property type="molecule type" value="Genomic_DNA"/>
</dbReference>
<keyword evidence="4 6" id="KW-1133">Transmembrane helix</keyword>
<dbReference type="InterPro" id="IPR025405">
    <property type="entry name" value="DUF4131"/>
</dbReference>
<keyword evidence="5 6" id="KW-0472">Membrane</keyword>
<dbReference type="InterPro" id="IPR004797">
    <property type="entry name" value="Competence_ComEC/Rec2"/>
</dbReference>
<dbReference type="InterPro" id="IPR035681">
    <property type="entry name" value="ComA-like_MBL"/>
</dbReference>
<dbReference type="RefSeq" id="WP_313873444.1">
    <property type="nucleotide sequence ID" value="NZ_JAVBIK010000001.1"/>
</dbReference>
<dbReference type="Pfam" id="PF03772">
    <property type="entry name" value="Competence"/>
    <property type="match status" value="1"/>
</dbReference>
<dbReference type="InterPro" id="IPR036866">
    <property type="entry name" value="RibonucZ/Hydroxyglut_hydro"/>
</dbReference>
<feature type="transmembrane region" description="Helical" evidence="6">
    <location>
        <begin position="317"/>
        <end position="338"/>
    </location>
</feature>
<evidence type="ECO:0000259" key="7">
    <source>
        <dbReference type="SMART" id="SM00849"/>
    </source>
</evidence>
<feature type="transmembrane region" description="Helical" evidence="6">
    <location>
        <begin position="367"/>
        <end position="384"/>
    </location>
</feature>
<dbReference type="InterPro" id="IPR001279">
    <property type="entry name" value="Metallo-B-lactamas"/>
</dbReference>
<evidence type="ECO:0000256" key="5">
    <source>
        <dbReference type="ARBA" id="ARBA00023136"/>
    </source>
</evidence>
<evidence type="ECO:0000313" key="8">
    <source>
        <dbReference type="EMBL" id="MDT7517631.1"/>
    </source>
</evidence>
<name>A0ABU3KIN4_9BURK</name>
<reference evidence="8 9" key="1">
    <citation type="submission" date="2023-08" db="EMBL/GenBank/DDBJ databases">
        <title>Rhodoferax potami sp. nov. and Rhodoferax mekongensis sp. nov., isolated from the Mekong River in Thailand.</title>
        <authorList>
            <person name="Kitikhun S."/>
            <person name="Charoenyingcharoen P."/>
            <person name="Siriarchawattana P."/>
            <person name="Likhitrattanapisal S."/>
            <person name="Nilsakha T."/>
            <person name="Chanpet A."/>
            <person name="Rattanawaree P."/>
            <person name="Ingsriswang S."/>
        </authorList>
    </citation>
    <scope>NUCLEOTIDE SEQUENCE [LARGE SCALE GENOMIC DNA]</scope>
    <source>
        <strain evidence="8 9">TBRC 17660</strain>
    </source>
</reference>
<gene>
    <name evidence="8" type="ORF">RAE19_02550</name>
</gene>
<dbReference type="InterPro" id="IPR052159">
    <property type="entry name" value="Competence_DNA_uptake"/>
</dbReference>
<keyword evidence="3 6" id="KW-0812">Transmembrane</keyword>
<dbReference type="SMART" id="SM00849">
    <property type="entry name" value="Lactamase_B"/>
    <property type="match status" value="1"/>
</dbReference>
<dbReference type="Proteomes" id="UP001321700">
    <property type="component" value="Unassembled WGS sequence"/>
</dbReference>
<keyword evidence="2" id="KW-1003">Cell membrane</keyword>
<dbReference type="Pfam" id="PF00753">
    <property type="entry name" value="Lactamase_B"/>
    <property type="match status" value="1"/>
</dbReference>
<evidence type="ECO:0000313" key="9">
    <source>
        <dbReference type="Proteomes" id="UP001321700"/>
    </source>
</evidence>
<evidence type="ECO:0000256" key="2">
    <source>
        <dbReference type="ARBA" id="ARBA00022475"/>
    </source>
</evidence>
<feature type="transmembrane region" description="Helical" evidence="6">
    <location>
        <begin position="285"/>
        <end position="305"/>
    </location>
</feature>
<feature type="transmembrane region" description="Helical" evidence="6">
    <location>
        <begin position="68"/>
        <end position="89"/>
    </location>
</feature>
<dbReference type="CDD" id="cd07731">
    <property type="entry name" value="ComA-like_MBL-fold"/>
    <property type="match status" value="1"/>
</dbReference>
<organism evidence="8 9">
    <name type="scientific">Rhodoferax potami</name>
    <dbReference type="NCBI Taxonomy" id="3068338"/>
    <lineage>
        <taxon>Bacteria</taxon>
        <taxon>Pseudomonadati</taxon>
        <taxon>Pseudomonadota</taxon>
        <taxon>Betaproteobacteria</taxon>
        <taxon>Burkholderiales</taxon>
        <taxon>Comamonadaceae</taxon>
        <taxon>Rhodoferax</taxon>
    </lineage>
</organism>
<evidence type="ECO:0000256" key="6">
    <source>
        <dbReference type="SAM" id="Phobius"/>
    </source>
</evidence>
<dbReference type="Gene3D" id="3.60.15.10">
    <property type="entry name" value="Ribonuclease Z/Hydroxyacylglutathione hydrolase-like"/>
    <property type="match status" value="1"/>
</dbReference>
<dbReference type="InterPro" id="IPR004477">
    <property type="entry name" value="ComEC_N"/>
</dbReference>
<evidence type="ECO:0000256" key="1">
    <source>
        <dbReference type="ARBA" id="ARBA00004651"/>
    </source>
</evidence>
<dbReference type="Pfam" id="PF13567">
    <property type="entry name" value="DUF4131"/>
    <property type="match status" value="1"/>
</dbReference>
<feature type="transmembrane region" description="Helical" evidence="6">
    <location>
        <begin position="447"/>
        <end position="469"/>
    </location>
</feature>
<keyword evidence="9" id="KW-1185">Reference proteome</keyword>
<proteinExistence type="predicted"/>
<accession>A0ABU3KIN4</accession>
<feature type="transmembrane region" description="Helical" evidence="6">
    <location>
        <begin position="528"/>
        <end position="546"/>
    </location>
</feature>
<protein>
    <submittedName>
        <fullName evidence="8">DNA internalization-related competence protein ComEC/Rec2</fullName>
    </submittedName>
</protein>
<evidence type="ECO:0000256" key="3">
    <source>
        <dbReference type="ARBA" id="ARBA00022692"/>
    </source>
</evidence>
<dbReference type="SUPFAM" id="SSF56281">
    <property type="entry name" value="Metallo-hydrolase/oxidoreductase"/>
    <property type="match status" value="1"/>
</dbReference>
<sequence length="836" mass="90114">MYATALRLAVWPRTGGAVGLGLLAGMALQLQQATLSAPAVYVAFVLLALVGYAWVASKKIVGLWRHGVAGLCALALAWGMTGLRAVLFMSQALAPALEGRDVLVTGVVADMPQATESGLRFRLRVDAGESGTGAALLDGTPVTVPALLDVGWYTTGFNLQTQTPELQRTPPALRAGQRWQLPLRLKAPHGSINPHGFDYELYLWTQGVQATGYVRATVSSPEPQLMEQTTAAPVAQLRQWVRDRIQTRVTDPRSAGLLTALVVGDQRAIERSDWDVFRATGISHLVSISGLHITMFAWAATWLVRRGWRTSARLCQWVPASHAAWGMGLLLATAYAVFSGWGVPAQRTCLMLAMVVLLRLQGARWPWPWVALWAAVGVLLWDPWAMLQPGFWLSFVAVMLLFAAGDATNSGAGGAGRAGARGLNGSKLERGWARLRAGAVAMWREQWLITLALAPLVLLWFGQVSLVGLLANVVAIPWVTLVVTPLGLLGLVWPALWTAATGAVVLLYAAMDALAAVPYAALSLPLPPLLPGVLAALGAALLLMPLPRALRMMGLVPVLALLLWRPPVPEPGEFSLLAADVGQGNAVLVQTARHALLFDAGPRYSLESDAGNRVLLPLLKALDVQLDTVVLSHRDIDHVGGAPAVLMMQPHANLLSSLEPQHTLQQLRASQRCEAGMRWQWDGVDFEVLHPDAADYEAEPAPKANALSCVLRISNGRQAALLAGDIEAAQEQRLVDDPAMLPLLRADVLLVPHHGSKTSSTDAFLRAVQPRHALVQAGYRNRYGHPAATVVARYEALGTHLVLSPRCGAARWHSAEPQNVACMREDERHYWAHDVP</sequence>
<dbReference type="PANTHER" id="PTHR30619">
    <property type="entry name" value="DNA INTERNALIZATION/COMPETENCE PROTEIN COMEC/REC2"/>
    <property type="match status" value="1"/>
</dbReference>
<feature type="transmembrane region" description="Helical" evidence="6">
    <location>
        <begin position="39"/>
        <end position="56"/>
    </location>
</feature>
<feature type="domain" description="Metallo-beta-lactamase" evidence="7">
    <location>
        <begin position="583"/>
        <end position="779"/>
    </location>
</feature>
<feature type="transmembrane region" description="Helical" evidence="6">
    <location>
        <begin position="390"/>
        <end position="407"/>
    </location>
</feature>